<organism evidence="2 3">
    <name type="scientific">Nocardia vulneris</name>
    <dbReference type="NCBI Taxonomy" id="1141657"/>
    <lineage>
        <taxon>Bacteria</taxon>
        <taxon>Bacillati</taxon>
        <taxon>Actinomycetota</taxon>
        <taxon>Actinomycetes</taxon>
        <taxon>Mycobacteriales</taxon>
        <taxon>Nocardiaceae</taxon>
        <taxon>Nocardia</taxon>
    </lineage>
</organism>
<comment type="caution">
    <text evidence="2">The sequence shown here is derived from an EMBL/GenBank/DDBJ whole genome shotgun (WGS) entry which is preliminary data.</text>
</comment>
<evidence type="ECO:0000256" key="1">
    <source>
        <dbReference type="SAM" id="Phobius"/>
    </source>
</evidence>
<protein>
    <recommendedName>
        <fullName evidence="4">Terminase</fullName>
    </recommendedName>
</protein>
<accession>A0ABR4ZCC3</accession>
<keyword evidence="1" id="KW-0812">Transmembrane</keyword>
<keyword evidence="1" id="KW-1133">Transmembrane helix</keyword>
<dbReference type="InterPro" id="IPR027417">
    <property type="entry name" value="P-loop_NTPase"/>
</dbReference>
<dbReference type="EMBL" id="JNFP01000026">
    <property type="protein sequence ID" value="KIA63007.1"/>
    <property type="molecule type" value="Genomic_DNA"/>
</dbReference>
<evidence type="ECO:0000313" key="2">
    <source>
        <dbReference type="EMBL" id="KIA63007.1"/>
    </source>
</evidence>
<keyword evidence="3" id="KW-1185">Reference proteome</keyword>
<feature type="transmembrane region" description="Helical" evidence="1">
    <location>
        <begin position="77"/>
        <end position="99"/>
    </location>
</feature>
<dbReference type="Gene3D" id="3.40.50.300">
    <property type="entry name" value="P-loop containing nucleotide triphosphate hydrolases"/>
    <property type="match status" value="1"/>
</dbReference>
<dbReference type="Proteomes" id="UP000031364">
    <property type="component" value="Unassembled WGS sequence"/>
</dbReference>
<proteinExistence type="predicted"/>
<evidence type="ECO:0000313" key="3">
    <source>
        <dbReference type="Proteomes" id="UP000031364"/>
    </source>
</evidence>
<sequence>MRTGTSRLSEVARHVVAPKGVVSTGWPAVRDTCGRLGLGFDGWQDGGGRLILAKRADGLYAADTVVISIPRQVGKTYLVGAIVFALCIIIPNLTVVWTAHRFKTAREVFSTMQGLARRKAMRPYVERVLRGAGDEAIEFRNGSRILFGARERGFGRGFSKVDVLVLDEGQILTEAAMDDMTPATNVSANPLILIVGTPPKPTDPGEVFTMLRQEALDGESQDTLYIELSADRGCDPRDREQWRKANPSYPHRTSERAMLRMLKNLSEASFVREALGIWDEVSRHQAVIKASAWRDFSDVGPADGVKPDALGVDMSHGRELSVSACWLEDDNAHGEEVWAGVDEDAALAWIVERAGRRTPVVIDNASPAASLAPALRARKVRVITTSAPDMAKACGLFVGKFDAGRFTHANQESVNQALQGARKRAIGTAGGWGWDRRDDAVLLAPIVSMTLALFGATATKRSRSSEVRKAVTL</sequence>
<evidence type="ECO:0008006" key="4">
    <source>
        <dbReference type="Google" id="ProtNLM"/>
    </source>
</evidence>
<reference evidence="2 3" key="1">
    <citation type="journal article" date="2014" name="Int. J. Syst. Evol. Microbiol.">
        <title>Nocardia vulneris sp. nov., isolated from wounds of human patients in North America.</title>
        <authorList>
            <person name="Lasker B.A."/>
            <person name="Bell M."/>
            <person name="Klenk H.P."/>
            <person name="Sproer C."/>
            <person name="Schumann C."/>
            <person name="Schumann P."/>
            <person name="Brown J.M."/>
        </authorList>
    </citation>
    <scope>NUCLEOTIDE SEQUENCE [LARGE SCALE GENOMIC DNA]</scope>
    <source>
        <strain evidence="2 3">W9851</strain>
    </source>
</reference>
<gene>
    <name evidence="2" type="ORF">FG87_21800</name>
</gene>
<name>A0ABR4ZCC3_9NOCA</name>
<keyword evidence="1" id="KW-0472">Membrane</keyword>